<feature type="domain" description="NADP-dependent oxidoreductase" evidence="7">
    <location>
        <begin position="47"/>
        <end position="294"/>
    </location>
</feature>
<accession>A0A7S0HX85</accession>
<keyword evidence="2" id="KW-0521">NADP</keyword>
<evidence type="ECO:0000259" key="7">
    <source>
        <dbReference type="Pfam" id="PF00248"/>
    </source>
</evidence>
<protein>
    <recommendedName>
        <fullName evidence="7">NADP-dependent oxidoreductase domain-containing protein</fullName>
    </recommendedName>
</protein>
<evidence type="ECO:0000256" key="1">
    <source>
        <dbReference type="ARBA" id="ARBA00007905"/>
    </source>
</evidence>
<comment type="similarity">
    <text evidence="1">Belongs to the aldo/keto reductase family.</text>
</comment>
<dbReference type="Gene3D" id="3.20.20.100">
    <property type="entry name" value="NADP-dependent oxidoreductase domain"/>
    <property type="match status" value="1"/>
</dbReference>
<dbReference type="EMBL" id="HBEP01031318">
    <property type="protein sequence ID" value="CAD8504630.1"/>
    <property type="molecule type" value="Transcribed_RNA"/>
</dbReference>
<dbReference type="PANTHER" id="PTHR43827:SF3">
    <property type="entry name" value="NADP-DEPENDENT OXIDOREDUCTASE DOMAIN-CONTAINING PROTEIN"/>
    <property type="match status" value="1"/>
</dbReference>
<evidence type="ECO:0000256" key="4">
    <source>
        <dbReference type="PIRSR" id="PIRSR000097-1"/>
    </source>
</evidence>
<evidence type="ECO:0000256" key="6">
    <source>
        <dbReference type="PIRSR" id="PIRSR000097-3"/>
    </source>
</evidence>
<keyword evidence="3" id="KW-0560">Oxidoreductase</keyword>
<dbReference type="InterPro" id="IPR018170">
    <property type="entry name" value="Aldo/ket_reductase_CS"/>
</dbReference>
<evidence type="ECO:0000256" key="2">
    <source>
        <dbReference type="ARBA" id="ARBA00022857"/>
    </source>
</evidence>
<dbReference type="InterPro" id="IPR036812">
    <property type="entry name" value="NAD(P)_OxRdtase_dom_sf"/>
</dbReference>
<feature type="binding site" evidence="5">
    <location>
        <position position="132"/>
    </location>
    <ligand>
        <name>substrate</name>
    </ligand>
</feature>
<dbReference type="PANTHER" id="PTHR43827">
    <property type="entry name" value="2,5-DIKETO-D-GLUCONIC ACID REDUCTASE"/>
    <property type="match status" value="1"/>
</dbReference>
<name>A0A7S0HX85_9EUKA</name>
<dbReference type="InterPro" id="IPR020471">
    <property type="entry name" value="AKR"/>
</dbReference>
<reference evidence="8" key="1">
    <citation type="submission" date="2021-01" db="EMBL/GenBank/DDBJ databases">
        <authorList>
            <person name="Corre E."/>
            <person name="Pelletier E."/>
            <person name="Niang G."/>
            <person name="Scheremetjew M."/>
            <person name="Finn R."/>
            <person name="Kale V."/>
            <person name="Holt S."/>
            <person name="Cochrane G."/>
            <person name="Meng A."/>
            <person name="Brown T."/>
            <person name="Cohen L."/>
        </authorList>
    </citation>
    <scope>NUCLEOTIDE SEQUENCE</scope>
    <source>
        <strain evidence="8">CCMP1374</strain>
    </source>
</reference>
<dbReference type="PIRSF" id="PIRSF000097">
    <property type="entry name" value="AKR"/>
    <property type="match status" value="1"/>
</dbReference>
<dbReference type="PROSITE" id="PS00062">
    <property type="entry name" value="ALDOKETO_REDUCTASE_2"/>
    <property type="match status" value="1"/>
</dbReference>
<organism evidence="8">
    <name type="scientific">Phaeocystis antarctica</name>
    <dbReference type="NCBI Taxonomy" id="33657"/>
    <lineage>
        <taxon>Eukaryota</taxon>
        <taxon>Haptista</taxon>
        <taxon>Haptophyta</taxon>
        <taxon>Prymnesiophyceae</taxon>
        <taxon>Phaeocystales</taxon>
        <taxon>Phaeocystaceae</taxon>
        <taxon>Phaeocystis</taxon>
    </lineage>
</organism>
<evidence type="ECO:0000313" key="8">
    <source>
        <dbReference type="EMBL" id="CAD8504630.1"/>
    </source>
</evidence>
<gene>
    <name evidence="8" type="ORF">PANT1444_LOCUS17663</name>
</gene>
<dbReference type="InterPro" id="IPR023210">
    <property type="entry name" value="NADP_OxRdtase_dom"/>
</dbReference>
<dbReference type="PRINTS" id="PR00069">
    <property type="entry name" value="ALDKETRDTASE"/>
</dbReference>
<feature type="site" description="Lowers pKa of active site Tyr" evidence="6">
    <location>
        <position position="89"/>
    </location>
</feature>
<evidence type="ECO:0000256" key="5">
    <source>
        <dbReference type="PIRSR" id="PIRSR000097-2"/>
    </source>
</evidence>
<dbReference type="Pfam" id="PF00248">
    <property type="entry name" value="Aldo_ket_red"/>
    <property type="match status" value="1"/>
</dbReference>
<dbReference type="CDD" id="cd19071">
    <property type="entry name" value="AKR_AKR1-5-like"/>
    <property type="match status" value="1"/>
</dbReference>
<sequence>MTMLLSFTTAFAPPLPAAIPTRRIAPGVGMPYLNCGGVHSHPSNYTAWLEVGGRGLDTAMMYGDDVQLHVGDAIATSGLPREQLFITSKVPCCPAGGLSSWCEGKRELDAFTRGEIDLRLLGLKQVDLMLLHWPCATPEETLRTYRALEDFQLAGKARAIGISNFNSTAIDALYAAGLRVKPAVNQCGFSIGAHNQSQLGRDLATLRKCEERNITYSAYSPLGGLSGVDVLGDPTVLRVARAHNKSAAQVALRWVTQQGVVAVTASNRSSYDADDLNIFDFSLSEDEMAALTAI</sequence>
<dbReference type="AlphaFoldDB" id="A0A7S0HX85"/>
<dbReference type="GO" id="GO:0016616">
    <property type="term" value="F:oxidoreductase activity, acting on the CH-OH group of donors, NAD or NADP as acceptor"/>
    <property type="evidence" value="ECO:0007669"/>
    <property type="project" value="UniProtKB-ARBA"/>
</dbReference>
<proteinExistence type="inferred from homology"/>
<feature type="active site" description="Proton donor" evidence="4">
    <location>
        <position position="62"/>
    </location>
</feature>
<dbReference type="SUPFAM" id="SSF51430">
    <property type="entry name" value="NAD(P)-linked oxidoreductase"/>
    <property type="match status" value="1"/>
</dbReference>
<evidence type="ECO:0000256" key="3">
    <source>
        <dbReference type="ARBA" id="ARBA00023002"/>
    </source>
</evidence>